<evidence type="ECO:0000256" key="1">
    <source>
        <dbReference type="ARBA" id="ARBA00022553"/>
    </source>
</evidence>
<dbReference type="OrthoDB" id="1524091at2"/>
<dbReference type="SMART" id="SM00448">
    <property type="entry name" value="REC"/>
    <property type="match status" value="1"/>
</dbReference>
<evidence type="ECO:0000313" key="5">
    <source>
        <dbReference type="EMBL" id="RNI24148.1"/>
    </source>
</evidence>
<reference evidence="5 6" key="1">
    <citation type="submission" date="2018-11" db="EMBL/GenBank/DDBJ databases">
        <title>Rufibacter latericius sp. nov., isolated from water in Baiyang Lake.</title>
        <authorList>
            <person name="Yang Y."/>
        </authorList>
    </citation>
    <scope>NUCLEOTIDE SEQUENCE [LARGE SCALE GENOMIC DNA]</scope>
    <source>
        <strain evidence="5 6">R-22-1c-1</strain>
    </source>
</reference>
<accession>A0A3M9MHK3</accession>
<name>A0A3M9MHK3_9BACT</name>
<dbReference type="Gene3D" id="3.40.50.2300">
    <property type="match status" value="1"/>
</dbReference>
<dbReference type="PROSITE" id="PS50110">
    <property type="entry name" value="RESPONSE_REGULATORY"/>
    <property type="match status" value="1"/>
</dbReference>
<dbReference type="Pfam" id="PF00072">
    <property type="entry name" value="Response_reg"/>
    <property type="match status" value="1"/>
</dbReference>
<dbReference type="EMBL" id="RJJD01000013">
    <property type="protein sequence ID" value="RNI24148.1"/>
    <property type="molecule type" value="Genomic_DNA"/>
</dbReference>
<dbReference type="AlphaFoldDB" id="A0A3M9MHK3"/>
<dbReference type="PANTHER" id="PTHR44591:SF14">
    <property type="entry name" value="PROTEIN PILG"/>
    <property type="match status" value="1"/>
</dbReference>
<gene>
    <name evidence="5" type="ORF">EFB08_17395</name>
</gene>
<organism evidence="5 6">
    <name type="scientific">Rufibacter latericius</name>
    <dbReference type="NCBI Taxonomy" id="2487040"/>
    <lineage>
        <taxon>Bacteria</taxon>
        <taxon>Pseudomonadati</taxon>
        <taxon>Bacteroidota</taxon>
        <taxon>Cytophagia</taxon>
        <taxon>Cytophagales</taxon>
        <taxon>Hymenobacteraceae</taxon>
        <taxon>Rufibacter</taxon>
    </lineage>
</organism>
<proteinExistence type="predicted"/>
<keyword evidence="1 3" id="KW-0597">Phosphoprotein</keyword>
<feature type="modified residue" description="4-aspartylphosphate" evidence="3">
    <location>
        <position position="76"/>
    </location>
</feature>
<evidence type="ECO:0000313" key="6">
    <source>
        <dbReference type="Proteomes" id="UP000272117"/>
    </source>
</evidence>
<dbReference type="Proteomes" id="UP000272117">
    <property type="component" value="Unassembled WGS sequence"/>
</dbReference>
<protein>
    <submittedName>
        <fullName evidence="5">Response regulator</fullName>
    </submittedName>
</protein>
<evidence type="ECO:0000259" key="4">
    <source>
        <dbReference type="PROSITE" id="PS50110"/>
    </source>
</evidence>
<dbReference type="InterPro" id="IPR001789">
    <property type="entry name" value="Sig_transdc_resp-reg_receiver"/>
</dbReference>
<keyword evidence="2" id="KW-0902">Two-component regulatory system</keyword>
<sequence length="142" mass="15683">MGKVSLFRPLFFNIVKLAKRILLVDDDSSYLFILKHRIARIDASVRMVTAANGAEALGILEGDALRKEMPDIIITDIEMPVMGGIAFTREAARLGLVDFSRTRVILNSQGSRYGSIDWGTDHPGAAFFPKPLTEECLRGIFG</sequence>
<comment type="caution">
    <text evidence="5">The sequence shown here is derived from an EMBL/GenBank/DDBJ whole genome shotgun (WGS) entry which is preliminary data.</text>
</comment>
<dbReference type="InterPro" id="IPR011006">
    <property type="entry name" value="CheY-like_superfamily"/>
</dbReference>
<dbReference type="InterPro" id="IPR050595">
    <property type="entry name" value="Bact_response_regulator"/>
</dbReference>
<evidence type="ECO:0000256" key="2">
    <source>
        <dbReference type="ARBA" id="ARBA00023012"/>
    </source>
</evidence>
<dbReference type="PANTHER" id="PTHR44591">
    <property type="entry name" value="STRESS RESPONSE REGULATOR PROTEIN 1"/>
    <property type="match status" value="1"/>
</dbReference>
<dbReference type="SUPFAM" id="SSF52172">
    <property type="entry name" value="CheY-like"/>
    <property type="match status" value="1"/>
</dbReference>
<keyword evidence="6" id="KW-1185">Reference proteome</keyword>
<dbReference type="GO" id="GO:0000160">
    <property type="term" value="P:phosphorelay signal transduction system"/>
    <property type="evidence" value="ECO:0007669"/>
    <property type="project" value="UniProtKB-KW"/>
</dbReference>
<feature type="domain" description="Response regulatory" evidence="4">
    <location>
        <begin position="20"/>
        <end position="142"/>
    </location>
</feature>
<evidence type="ECO:0000256" key="3">
    <source>
        <dbReference type="PROSITE-ProRule" id="PRU00169"/>
    </source>
</evidence>